<feature type="domain" description="DDE Tnp4" evidence="9">
    <location>
        <begin position="213"/>
        <end position="379"/>
    </location>
</feature>
<evidence type="ECO:0000256" key="2">
    <source>
        <dbReference type="ARBA" id="ARBA00004123"/>
    </source>
</evidence>
<keyword evidence="6" id="KW-0378">Hydrolase</keyword>
<evidence type="ECO:0000256" key="4">
    <source>
        <dbReference type="ARBA" id="ARBA00022722"/>
    </source>
</evidence>
<evidence type="ECO:0000256" key="7">
    <source>
        <dbReference type="ARBA" id="ARBA00023242"/>
    </source>
</evidence>
<evidence type="ECO:0000256" key="8">
    <source>
        <dbReference type="SAM" id="MobiDB-lite"/>
    </source>
</evidence>
<sequence>MEELKQTMRDVGRHMLNDPPSGAQRSRCRCENGRGAGYDVICTTAKMDSDVLVLCLLQRRRKSLKKTKRLWVHPILQLRSERGEFHSLIQELRLDEDRHKEYFRLSTAKFDRLLTMVAPVIEKQNTTLRQAIGPGEHLAICLRFLATGDSYHTISKNFRVGKSTVVGIVPSVATAIWECLVGEYMPVPREADWREIAEAFSTKWAFPHCLGAIDGKHIAIKAPADSGSLYYNYKGQFSIALLAVVDANYLFRVVDIGAYGKSSNGGSLSASAFGRALRDGTLNLPDDEPLPNGEHLGPVPFVFVGDEAFPLQKHLLRPYPERAIPVDQRVFNFRLSHARRIVENAFGIMAAQFRVYHRVIELSPSNAEKIVQATTILHNFMRWGHQNSPSTTGCADPGAALNAAGRMGSNTASREAMAMREKYKVYFNKSSLAVQPGLSWPGSA</sequence>
<feature type="compositionally biased region" description="Basic and acidic residues" evidence="8">
    <location>
        <begin position="1"/>
        <end position="16"/>
    </location>
</feature>
<proteinExistence type="inferred from homology"/>
<dbReference type="PANTHER" id="PTHR22930">
    <property type="match status" value="1"/>
</dbReference>
<dbReference type="EMBL" id="JAYMGO010000011">
    <property type="protein sequence ID" value="KAL1265067.1"/>
    <property type="molecule type" value="Genomic_DNA"/>
</dbReference>
<comment type="cofactor">
    <cofactor evidence="1">
        <name>a divalent metal cation</name>
        <dbReference type="ChEBI" id="CHEBI:60240"/>
    </cofactor>
</comment>
<reference evidence="10 11" key="1">
    <citation type="submission" date="2023-09" db="EMBL/GenBank/DDBJ databases">
        <authorList>
            <person name="Wang M."/>
        </authorList>
    </citation>
    <scope>NUCLEOTIDE SEQUENCE [LARGE SCALE GENOMIC DNA]</scope>
    <source>
        <strain evidence="10">GT-2023</strain>
        <tissue evidence="10">Liver</tissue>
    </source>
</reference>
<evidence type="ECO:0000259" key="9">
    <source>
        <dbReference type="Pfam" id="PF13359"/>
    </source>
</evidence>
<evidence type="ECO:0000256" key="6">
    <source>
        <dbReference type="ARBA" id="ARBA00022801"/>
    </source>
</evidence>
<evidence type="ECO:0000313" key="10">
    <source>
        <dbReference type="EMBL" id="KAL1265067.1"/>
    </source>
</evidence>
<keyword evidence="11" id="KW-1185">Reference proteome</keyword>
<dbReference type="Proteomes" id="UP001558613">
    <property type="component" value="Unassembled WGS sequence"/>
</dbReference>
<dbReference type="InterPro" id="IPR045249">
    <property type="entry name" value="HARBI1-like"/>
</dbReference>
<name>A0ABR3MJ22_9TELE</name>
<evidence type="ECO:0000313" key="11">
    <source>
        <dbReference type="Proteomes" id="UP001558613"/>
    </source>
</evidence>
<accession>A0ABR3MJ22</accession>
<comment type="subcellular location">
    <subcellularLocation>
        <location evidence="2">Nucleus</location>
    </subcellularLocation>
</comment>
<dbReference type="Pfam" id="PF13359">
    <property type="entry name" value="DDE_Tnp_4"/>
    <property type="match status" value="1"/>
</dbReference>
<comment type="similarity">
    <text evidence="3">Belongs to the HARBI1 family.</text>
</comment>
<evidence type="ECO:0000256" key="5">
    <source>
        <dbReference type="ARBA" id="ARBA00022723"/>
    </source>
</evidence>
<evidence type="ECO:0000256" key="3">
    <source>
        <dbReference type="ARBA" id="ARBA00006958"/>
    </source>
</evidence>
<dbReference type="InterPro" id="IPR027806">
    <property type="entry name" value="HARBI1_dom"/>
</dbReference>
<evidence type="ECO:0000256" key="1">
    <source>
        <dbReference type="ARBA" id="ARBA00001968"/>
    </source>
</evidence>
<organism evidence="10 11">
    <name type="scientific">Cirrhinus molitorella</name>
    <name type="common">mud carp</name>
    <dbReference type="NCBI Taxonomy" id="172907"/>
    <lineage>
        <taxon>Eukaryota</taxon>
        <taxon>Metazoa</taxon>
        <taxon>Chordata</taxon>
        <taxon>Craniata</taxon>
        <taxon>Vertebrata</taxon>
        <taxon>Euteleostomi</taxon>
        <taxon>Actinopterygii</taxon>
        <taxon>Neopterygii</taxon>
        <taxon>Teleostei</taxon>
        <taxon>Ostariophysi</taxon>
        <taxon>Cypriniformes</taxon>
        <taxon>Cyprinidae</taxon>
        <taxon>Labeoninae</taxon>
        <taxon>Labeonini</taxon>
        <taxon>Cirrhinus</taxon>
    </lineage>
</organism>
<comment type="caution">
    <text evidence="10">The sequence shown here is derived from an EMBL/GenBank/DDBJ whole genome shotgun (WGS) entry which is preliminary data.</text>
</comment>
<keyword evidence="7" id="KW-0539">Nucleus</keyword>
<protein>
    <recommendedName>
        <fullName evidence="9">DDE Tnp4 domain-containing protein</fullName>
    </recommendedName>
</protein>
<keyword evidence="5" id="KW-0479">Metal-binding</keyword>
<gene>
    <name evidence="10" type="ORF">QQF64_003094</name>
</gene>
<feature type="region of interest" description="Disordered" evidence="8">
    <location>
        <begin position="1"/>
        <end position="27"/>
    </location>
</feature>
<dbReference type="PANTHER" id="PTHR22930:SF279">
    <property type="entry name" value="SIMILAR TO ENSANGP00000010363"/>
    <property type="match status" value="1"/>
</dbReference>
<keyword evidence="4" id="KW-0540">Nuclease</keyword>